<dbReference type="EMBL" id="CZQE01000151">
    <property type="protein sequence ID" value="CUS44438.1"/>
    <property type="molecule type" value="Genomic_DNA"/>
</dbReference>
<feature type="domain" description="FecR N-terminal" evidence="3">
    <location>
        <begin position="13"/>
        <end position="51"/>
    </location>
</feature>
<feature type="domain" description="FecR protein" evidence="2">
    <location>
        <begin position="117"/>
        <end position="204"/>
    </location>
</feature>
<dbReference type="Gene3D" id="3.55.50.30">
    <property type="match status" value="1"/>
</dbReference>
<accession>A0A160TJJ6</accession>
<dbReference type="PIRSF" id="PIRSF018266">
    <property type="entry name" value="FecR"/>
    <property type="match status" value="1"/>
</dbReference>
<evidence type="ECO:0000256" key="1">
    <source>
        <dbReference type="SAM" id="Phobius"/>
    </source>
</evidence>
<evidence type="ECO:0000259" key="2">
    <source>
        <dbReference type="Pfam" id="PF04773"/>
    </source>
</evidence>
<organism evidence="4">
    <name type="scientific">hydrothermal vent metagenome</name>
    <dbReference type="NCBI Taxonomy" id="652676"/>
    <lineage>
        <taxon>unclassified sequences</taxon>
        <taxon>metagenomes</taxon>
        <taxon>ecological metagenomes</taxon>
    </lineage>
</organism>
<keyword evidence="1" id="KW-0812">Transmembrane</keyword>
<gene>
    <name evidence="4" type="ORF">MGWOODY_Smn3710</name>
</gene>
<dbReference type="InterPro" id="IPR032623">
    <property type="entry name" value="FecR_N"/>
</dbReference>
<dbReference type="PANTHER" id="PTHR30273">
    <property type="entry name" value="PERIPLASMIC SIGNAL SENSOR AND SIGMA FACTOR ACTIVATOR FECR-RELATED"/>
    <property type="match status" value="1"/>
</dbReference>
<dbReference type="Gene3D" id="2.60.120.1440">
    <property type="match status" value="1"/>
</dbReference>
<sequence>MGEEGKAGAGLSEQAIDWLVALDCGTADEQAFDAWRTADPRHAAAFAQVAATWRRTADPRLAALLDEPAESGPPPEPDRAATGTWSRRAVAGGAVAAMLGLGGMGAMLAWPRRAFASTAVGERRTIRLPDGNHAMLNTDTRVAWRFENGPEFWIERGEAALLVREATRPFRVYSDPIDARLGGGKFTFRIEPGGGELLVVAGRAEAAYGGTPAGTIHAGSALTVSDGAARISARSPDAVAAATAWEDGKIVFNGMPLDRAIVEFNRYLPDKIVLQQVDLAGTRLGGEFQIDNPDGFLLALRDGFDIDHRQKGNQIQLFRRRG</sequence>
<evidence type="ECO:0000259" key="3">
    <source>
        <dbReference type="Pfam" id="PF16220"/>
    </source>
</evidence>
<dbReference type="PANTHER" id="PTHR30273:SF2">
    <property type="entry name" value="PROTEIN FECR"/>
    <property type="match status" value="1"/>
</dbReference>
<protein>
    <submittedName>
        <fullName evidence="4">Iron siderophore sensor protein</fullName>
    </submittedName>
</protein>
<keyword evidence="1" id="KW-1133">Transmembrane helix</keyword>
<dbReference type="InterPro" id="IPR012373">
    <property type="entry name" value="Ferrdict_sens_TM"/>
</dbReference>
<dbReference type="Pfam" id="PF04773">
    <property type="entry name" value="FecR"/>
    <property type="match status" value="1"/>
</dbReference>
<name>A0A160TJJ6_9ZZZZ</name>
<keyword evidence="1" id="KW-0472">Membrane</keyword>
<dbReference type="InterPro" id="IPR006860">
    <property type="entry name" value="FecR"/>
</dbReference>
<reference evidence="4" key="1">
    <citation type="submission" date="2015-10" db="EMBL/GenBank/DDBJ databases">
        <authorList>
            <person name="Gilbert D.G."/>
        </authorList>
    </citation>
    <scope>NUCLEOTIDE SEQUENCE</scope>
</reference>
<proteinExistence type="predicted"/>
<evidence type="ECO:0000313" key="4">
    <source>
        <dbReference type="EMBL" id="CUS44438.1"/>
    </source>
</evidence>
<dbReference type="GO" id="GO:0016989">
    <property type="term" value="F:sigma factor antagonist activity"/>
    <property type="evidence" value="ECO:0007669"/>
    <property type="project" value="TreeGrafter"/>
</dbReference>
<dbReference type="Pfam" id="PF16220">
    <property type="entry name" value="DUF4880"/>
    <property type="match status" value="1"/>
</dbReference>
<feature type="transmembrane region" description="Helical" evidence="1">
    <location>
        <begin position="89"/>
        <end position="110"/>
    </location>
</feature>
<dbReference type="AlphaFoldDB" id="A0A160TJJ6"/>